<keyword evidence="3" id="KW-0808">Transferase</keyword>
<dbReference type="GO" id="GO:0006260">
    <property type="term" value="P:DNA replication"/>
    <property type="evidence" value="ECO:0007669"/>
    <property type="project" value="UniProtKB-KW"/>
</dbReference>
<dbReference type="EC" id="2.7.7.7" evidence="2"/>
<evidence type="ECO:0000256" key="8">
    <source>
        <dbReference type="ARBA" id="ARBA00049244"/>
    </source>
</evidence>
<dbReference type="EnsemblPlants" id="TuG1812G0200005802.01.T01">
    <property type="protein sequence ID" value="TuG1812G0200005802.01.T01.cds275981"/>
    <property type="gene ID" value="TuG1812G0200005802.01"/>
</dbReference>
<evidence type="ECO:0000313" key="11">
    <source>
        <dbReference type="Proteomes" id="UP000015106"/>
    </source>
</evidence>
<sequence>MTVNSDEKLSKIYNNHYSSHEYINTHPSFYDQSDCVLQAFINGILSVVSKQRKSLIIYFHNMSRFDGILMTQHVSKFHPDLKVDTVMRNGIMYEVVVSRRVQDGRNKSRLLFKMRCSLLILPDSLANLAKQLC</sequence>
<dbReference type="InterPro" id="IPR012337">
    <property type="entry name" value="RNaseH-like_sf"/>
</dbReference>
<dbReference type="GO" id="GO:0003677">
    <property type="term" value="F:DNA binding"/>
    <property type="evidence" value="ECO:0007669"/>
    <property type="project" value="UniProtKB-KW"/>
</dbReference>
<comment type="catalytic activity">
    <reaction evidence="8">
        <text>DNA(n) + a 2'-deoxyribonucleoside 5'-triphosphate = DNA(n+1) + diphosphate</text>
        <dbReference type="Rhea" id="RHEA:22508"/>
        <dbReference type="Rhea" id="RHEA-COMP:17339"/>
        <dbReference type="Rhea" id="RHEA-COMP:17340"/>
        <dbReference type="ChEBI" id="CHEBI:33019"/>
        <dbReference type="ChEBI" id="CHEBI:61560"/>
        <dbReference type="ChEBI" id="CHEBI:173112"/>
        <dbReference type="EC" id="2.7.7.7"/>
    </reaction>
</comment>
<evidence type="ECO:0000256" key="7">
    <source>
        <dbReference type="ARBA" id="ARBA00023125"/>
    </source>
</evidence>
<dbReference type="Proteomes" id="UP000015106">
    <property type="component" value="Chromosome 2"/>
</dbReference>
<keyword evidence="6" id="KW-0239">DNA-directed DNA polymerase</keyword>
<reference evidence="10" key="3">
    <citation type="submission" date="2022-06" db="UniProtKB">
        <authorList>
            <consortium name="EnsemblPlants"/>
        </authorList>
    </citation>
    <scope>IDENTIFICATION</scope>
</reference>
<dbReference type="AlphaFoldDB" id="A0A8R7PKJ0"/>
<evidence type="ECO:0000256" key="5">
    <source>
        <dbReference type="ARBA" id="ARBA00022705"/>
    </source>
</evidence>
<evidence type="ECO:0000256" key="1">
    <source>
        <dbReference type="ARBA" id="ARBA00005755"/>
    </source>
</evidence>
<keyword evidence="4" id="KW-0548">Nucleotidyltransferase</keyword>
<dbReference type="Gramene" id="TuG1812G0200005802.01.T01">
    <property type="protein sequence ID" value="TuG1812G0200005802.01.T01.cds275981"/>
    <property type="gene ID" value="TuG1812G0200005802.01"/>
</dbReference>
<evidence type="ECO:0000256" key="3">
    <source>
        <dbReference type="ARBA" id="ARBA00022679"/>
    </source>
</evidence>
<evidence type="ECO:0000313" key="10">
    <source>
        <dbReference type="EnsemblPlants" id="TuG1812G0200005802.01.T01.cds275981"/>
    </source>
</evidence>
<proteinExistence type="inferred from homology"/>
<evidence type="ECO:0000256" key="4">
    <source>
        <dbReference type="ARBA" id="ARBA00022695"/>
    </source>
</evidence>
<keyword evidence="5" id="KW-0235">DNA replication</keyword>
<dbReference type="SUPFAM" id="SSF53098">
    <property type="entry name" value="Ribonuclease H-like"/>
    <property type="match status" value="1"/>
</dbReference>
<keyword evidence="11" id="KW-1185">Reference proteome</keyword>
<dbReference type="GO" id="GO:0003887">
    <property type="term" value="F:DNA-directed DNA polymerase activity"/>
    <property type="evidence" value="ECO:0007669"/>
    <property type="project" value="UniProtKB-KW"/>
</dbReference>
<reference evidence="11" key="1">
    <citation type="journal article" date="2013" name="Nature">
        <title>Draft genome of the wheat A-genome progenitor Triticum urartu.</title>
        <authorList>
            <person name="Ling H.Q."/>
            <person name="Zhao S."/>
            <person name="Liu D."/>
            <person name="Wang J."/>
            <person name="Sun H."/>
            <person name="Zhang C."/>
            <person name="Fan H."/>
            <person name="Li D."/>
            <person name="Dong L."/>
            <person name="Tao Y."/>
            <person name="Gao C."/>
            <person name="Wu H."/>
            <person name="Li Y."/>
            <person name="Cui Y."/>
            <person name="Guo X."/>
            <person name="Zheng S."/>
            <person name="Wang B."/>
            <person name="Yu K."/>
            <person name="Liang Q."/>
            <person name="Yang W."/>
            <person name="Lou X."/>
            <person name="Chen J."/>
            <person name="Feng M."/>
            <person name="Jian J."/>
            <person name="Zhang X."/>
            <person name="Luo G."/>
            <person name="Jiang Y."/>
            <person name="Liu J."/>
            <person name="Wang Z."/>
            <person name="Sha Y."/>
            <person name="Zhang B."/>
            <person name="Wu H."/>
            <person name="Tang D."/>
            <person name="Shen Q."/>
            <person name="Xue P."/>
            <person name="Zou S."/>
            <person name="Wang X."/>
            <person name="Liu X."/>
            <person name="Wang F."/>
            <person name="Yang Y."/>
            <person name="An X."/>
            <person name="Dong Z."/>
            <person name="Zhang K."/>
            <person name="Zhang X."/>
            <person name="Luo M.C."/>
            <person name="Dvorak J."/>
            <person name="Tong Y."/>
            <person name="Wang J."/>
            <person name="Yang H."/>
            <person name="Li Z."/>
            <person name="Wang D."/>
            <person name="Zhang A."/>
            <person name="Wang J."/>
        </authorList>
    </citation>
    <scope>NUCLEOTIDE SEQUENCE</scope>
    <source>
        <strain evidence="11">cv. G1812</strain>
    </source>
</reference>
<dbReference type="GO" id="GO:0000166">
    <property type="term" value="F:nucleotide binding"/>
    <property type="evidence" value="ECO:0007669"/>
    <property type="project" value="InterPro"/>
</dbReference>
<evidence type="ECO:0000256" key="6">
    <source>
        <dbReference type="ARBA" id="ARBA00022932"/>
    </source>
</evidence>
<organism evidence="10 11">
    <name type="scientific">Triticum urartu</name>
    <name type="common">Red wild einkorn</name>
    <name type="synonym">Crithodium urartu</name>
    <dbReference type="NCBI Taxonomy" id="4572"/>
    <lineage>
        <taxon>Eukaryota</taxon>
        <taxon>Viridiplantae</taxon>
        <taxon>Streptophyta</taxon>
        <taxon>Embryophyta</taxon>
        <taxon>Tracheophyta</taxon>
        <taxon>Spermatophyta</taxon>
        <taxon>Magnoliopsida</taxon>
        <taxon>Liliopsida</taxon>
        <taxon>Poales</taxon>
        <taxon>Poaceae</taxon>
        <taxon>BOP clade</taxon>
        <taxon>Pooideae</taxon>
        <taxon>Triticodae</taxon>
        <taxon>Triticeae</taxon>
        <taxon>Triticinae</taxon>
        <taxon>Triticum</taxon>
    </lineage>
</organism>
<keyword evidence="7" id="KW-0238">DNA-binding</keyword>
<accession>A0A8R7PKJ0</accession>
<feature type="domain" description="DNA-directed DNA polymerase family B mitochondria/virus" evidence="9">
    <location>
        <begin position="54"/>
        <end position="131"/>
    </location>
</feature>
<dbReference type="InterPro" id="IPR004868">
    <property type="entry name" value="DNA-dir_DNA_pol_B_mt/vir"/>
</dbReference>
<reference evidence="10" key="2">
    <citation type="submission" date="2018-03" db="EMBL/GenBank/DDBJ databases">
        <title>The Triticum urartu genome reveals the dynamic nature of wheat genome evolution.</title>
        <authorList>
            <person name="Ling H."/>
            <person name="Ma B."/>
            <person name="Shi X."/>
            <person name="Liu H."/>
            <person name="Dong L."/>
            <person name="Sun H."/>
            <person name="Cao Y."/>
            <person name="Gao Q."/>
            <person name="Zheng S."/>
            <person name="Li Y."/>
            <person name="Yu Y."/>
            <person name="Du H."/>
            <person name="Qi M."/>
            <person name="Li Y."/>
            <person name="Yu H."/>
            <person name="Cui Y."/>
            <person name="Wang N."/>
            <person name="Chen C."/>
            <person name="Wu H."/>
            <person name="Zhao Y."/>
            <person name="Zhang J."/>
            <person name="Li Y."/>
            <person name="Zhou W."/>
            <person name="Zhang B."/>
            <person name="Hu W."/>
            <person name="Eijk M."/>
            <person name="Tang J."/>
            <person name="Witsenboer H."/>
            <person name="Zhao S."/>
            <person name="Li Z."/>
            <person name="Zhang A."/>
            <person name="Wang D."/>
            <person name="Liang C."/>
        </authorList>
    </citation>
    <scope>NUCLEOTIDE SEQUENCE [LARGE SCALE GENOMIC DNA]</scope>
    <source>
        <strain evidence="10">cv. G1812</strain>
    </source>
</reference>
<name>A0A8R7PKJ0_TRIUA</name>
<protein>
    <recommendedName>
        <fullName evidence="2">DNA-directed DNA polymerase</fullName>
        <ecNumber evidence="2">2.7.7.7</ecNumber>
    </recommendedName>
</protein>
<evidence type="ECO:0000259" key="9">
    <source>
        <dbReference type="Pfam" id="PF03175"/>
    </source>
</evidence>
<comment type="similarity">
    <text evidence="1">Belongs to the DNA polymerase type-B family.</text>
</comment>
<dbReference type="Pfam" id="PF03175">
    <property type="entry name" value="DNA_pol_B_2"/>
    <property type="match status" value="1"/>
</dbReference>
<dbReference type="InterPro" id="IPR036397">
    <property type="entry name" value="RNaseH_sf"/>
</dbReference>
<evidence type="ECO:0000256" key="2">
    <source>
        <dbReference type="ARBA" id="ARBA00012417"/>
    </source>
</evidence>
<dbReference type="Gene3D" id="3.30.420.10">
    <property type="entry name" value="Ribonuclease H-like superfamily/Ribonuclease H"/>
    <property type="match status" value="1"/>
</dbReference>